<reference evidence="2 3" key="1">
    <citation type="submission" date="2021-01" db="EMBL/GenBank/DDBJ databases">
        <title>Whole genome shotgun sequence of Actinoplanes durhamensis NBRC 14914.</title>
        <authorList>
            <person name="Komaki H."/>
            <person name="Tamura T."/>
        </authorList>
    </citation>
    <scope>NUCLEOTIDE SEQUENCE [LARGE SCALE GENOMIC DNA]</scope>
    <source>
        <strain evidence="2 3">NBRC 14914</strain>
    </source>
</reference>
<dbReference type="RefSeq" id="WP_203728794.1">
    <property type="nucleotide sequence ID" value="NZ_BAAATX010000010.1"/>
</dbReference>
<feature type="transmembrane region" description="Helical" evidence="1">
    <location>
        <begin position="191"/>
        <end position="212"/>
    </location>
</feature>
<proteinExistence type="predicted"/>
<name>A0ABQ3YZR4_9ACTN</name>
<organism evidence="2 3">
    <name type="scientific">Paractinoplanes durhamensis</name>
    <dbReference type="NCBI Taxonomy" id="113563"/>
    <lineage>
        <taxon>Bacteria</taxon>
        <taxon>Bacillati</taxon>
        <taxon>Actinomycetota</taxon>
        <taxon>Actinomycetes</taxon>
        <taxon>Micromonosporales</taxon>
        <taxon>Micromonosporaceae</taxon>
        <taxon>Paractinoplanes</taxon>
    </lineage>
</organism>
<feature type="transmembrane region" description="Helical" evidence="1">
    <location>
        <begin position="12"/>
        <end position="37"/>
    </location>
</feature>
<feature type="transmembrane region" description="Helical" evidence="1">
    <location>
        <begin position="127"/>
        <end position="152"/>
    </location>
</feature>
<evidence type="ECO:0000313" key="2">
    <source>
        <dbReference type="EMBL" id="GIE03079.1"/>
    </source>
</evidence>
<accession>A0ABQ3YZR4</accession>
<feature type="transmembrane region" description="Helical" evidence="1">
    <location>
        <begin position="57"/>
        <end position="78"/>
    </location>
</feature>
<evidence type="ECO:0008006" key="4">
    <source>
        <dbReference type="Google" id="ProtNLM"/>
    </source>
</evidence>
<evidence type="ECO:0000313" key="3">
    <source>
        <dbReference type="Proteomes" id="UP000637628"/>
    </source>
</evidence>
<comment type="caution">
    <text evidence="2">The sequence shown here is derived from an EMBL/GenBank/DDBJ whole genome shotgun (WGS) entry which is preliminary data.</text>
</comment>
<keyword evidence="1" id="KW-0812">Transmembrane</keyword>
<dbReference type="Pfam" id="PF14329">
    <property type="entry name" value="DUF4386"/>
    <property type="match status" value="1"/>
</dbReference>
<sequence>MATLQRKARVTGLFYLGLAVAGAAGFLTVRSVLFVAGDPQATLANLTAHEPLAQLGVALELLVVLTQALAAAGFYVLFREERPNAAAGIAEFGLANALAILTSAALLATAVDVADDPFGDAAGTVQLLYLVSGHLWSVGGIFFGLWLIPMGWAVLTTGWMPRPLGWVLIAGGIGYVLSTFVAGIWPGVAAVLVVPASIGEFWMVSYLLIYGVRPR</sequence>
<dbReference type="InterPro" id="IPR025495">
    <property type="entry name" value="DUF4386"/>
</dbReference>
<feature type="transmembrane region" description="Helical" evidence="1">
    <location>
        <begin position="164"/>
        <end position="185"/>
    </location>
</feature>
<keyword evidence="1" id="KW-1133">Transmembrane helix</keyword>
<keyword evidence="3" id="KW-1185">Reference proteome</keyword>
<protein>
    <recommendedName>
        <fullName evidence="4">DUF4386 domain-containing protein</fullName>
    </recommendedName>
</protein>
<evidence type="ECO:0000256" key="1">
    <source>
        <dbReference type="SAM" id="Phobius"/>
    </source>
</evidence>
<dbReference type="EMBL" id="BOML01000035">
    <property type="protein sequence ID" value="GIE03079.1"/>
    <property type="molecule type" value="Genomic_DNA"/>
</dbReference>
<gene>
    <name evidence="2" type="ORF">Adu01nite_44290</name>
</gene>
<feature type="transmembrane region" description="Helical" evidence="1">
    <location>
        <begin position="85"/>
        <end position="107"/>
    </location>
</feature>
<keyword evidence="1" id="KW-0472">Membrane</keyword>
<dbReference type="Proteomes" id="UP000637628">
    <property type="component" value="Unassembled WGS sequence"/>
</dbReference>